<keyword evidence="7 10" id="KW-1133">Transmembrane helix</keyword>
<feature type="domain" description="Penicillin-binding protein transpeptidase" evidence="11">
    <location>
        <begin position="219"/>
        <end position="534"/>
    </location>
</feature>
<keyword evidence="3" id="KW-1003">Cell membrane</keyword>
<evidence type="ECO:0000259" key="12">
    <source>
        <dbReference type="Pfam" id="PF03717"/>
    </source>
</evidence>
<reference evidence="13 14" key="1">
    <citation type="journal article" date="2015" name="Nature">
        <title>rRNA introns, odd ribosomes, and small enigmatic genomes across a large radiation of phyla.</title>
        <authorList>
            <person name="Brown C.T."/>
            <person name="Hug L.A."/>
            <person name="Thomas B.C."/>
            <person name="Sharon I."/>
            <person name="Castelle C.J."/>
            <person name="Singh A."/>
            <person name="Wilkins M.J."/>
            <person name="Williams K.H."/>
            <person name="Banfield J.F."/>
        </authorList>
    </citation>
    <scope>NUCLEOTIDE SEQUENCE [LARGE SCALE GENOMIC DNA]</scope>
</reference>
<evidence type="ECO:0000259" key="11">
    <source>
        <dbReference type="Pfam" id="PF00905"/>
    </source>
</evidence>
<dbReference type="Proteomes" id="UP000034793">
    <property type="component" value="Unassembled WGS sequence"/>
</dbReference>
<dbReference type="Gene3D" id="3.40.710.10">
    <property type="entry name" value="DD-peptidase/beta-lactamase superfamily"/>
    <property type="match status" value="1"/>
</dbReference>
<evidence type="ECO:0000313" key="14">
    <source>
        <dbReference type="Proteomes" id="UP000034793"/>
    </source>
</evidence>
<keyword evidence="4 10" id="KW-0812">Transmembrane</keyword>
<dbReference type="PANTHER" id="PTHR30627:SF2">
    <property type="entry name" value="PEPTIDOGLYCAN D,D-TRANSPEPTIDASE MRDA"/>
    <property type="match status" value="1"/>
</dbReference>
<name>A0A0G0PIZ8_9BACT</name>
<dbReference type="InterPro" id="IPR036138">
    <property type="entry name" value="PBP_dimer_sf"/>
</dbReference>
<evidence type="ECO:0000256" key="7">
    <source>
        <dbReference type="ARBA" id="ARBA00022989"/>
    </source>
</evidence>
<accession>A0A0G0PIZ8</accession>
<dbReference type="Gene3D" id="3.90.1310.10">
    <property type="entry name" value="Penicillin-binding protein 2a (Domain 2)"/>
    <property type="match status" value="1"/>
</dbReference>
<protein>
    <submittedName>
        <fullName evidence="13">Penicillin-binding protein 2</fullName>
    </submittedName>
</protein>
<evidence type="ECO:0000313" key="13">
    <source>
        <dbReference type="EMBL" id="KKR28109.1"/>
    </source>
</evidence>
<keyword evidence="5" id="KW-0133">Cell shape</keyword>
<comment type="subcellular location">
    <subcellularLocation>
        <location evidence="2">Cell membrane</location>
    </subcellularLocation>
    <subcellularLocation>
        <location evidence="1">Membrane</location>
        <topology evidence="1">Single-pass membrane protein</topology>
    </subcellularLocation>
</comment>
<gene>
    <name evidence="13" type="ORF">UT61_C0057G0008</name>
</gene>
<dbReference type="InterPro" id="IPR050515">
    <property type="entry name" value="Beta-lactam/transpept"/>
</dbReference>
<dbReference type="PANTHER" id="PTHR30627">
    <property type="entry name" value="PEPTIDOGLYCAN D,D-TRANSPEPTIDASE"/>
    <property type="match status" value="1"/>
</dbReference>
<sequence length="552" mass="60334">MESLTSARTQSWLSWFLRGLLIFGLLILLARLVDLQVVSGKYYRELANENRVRRITIPAARGKILARGGEILVGNREVKKRLVFDPKEGYSLEGVSNDSNSMGIVVEWLRNYPLGEAFAHVGGYVGEVSQDEVGKVKARCADKGPRTLGSLIGRTGLEEQYDCILTGVDGEELVEVDAMGRLVRILGVKEPIAGQDLKTNIDFGLQKKVATLLYGKKGVIIVTDSENEVLALFSSPSYDPNAFVNKSDAQKITRILTDIDQPLFNRAISGTFHPGSVFKPFVAVAALEDQVIDENYTYDDPGVITVNNFSYSNWYFTQYGGKEGKINLERAIARSTDTFFYKIGELIGVESLDKWAHIFGLDEKTNVDLPGEIAGLIPSPEWKLRVKGERWFLGNTYHMSIGQGDVAITPIEENTAISAIASGGNLCEPRLFGNGNCTKLPIADNTIGEVKNGMIGACSFGGTGFTFFDFADTSPDHTQVACKTGTAETTKDTNAHAWFVSFAPVETPEIISTVLVEQGGEGSKIAGPIAREIFNYWFKVPSVTPTPTPAND</sequence>
<keyword evidence="9" id="KW-0961">Cell wall biogenesis/degradation</keyword>
<dbReference type="AlphaFoldDB" id="A0A0G0PIZ8"/>
<keyword evidence="6" id="KW-0573">Peptidoglycan synthesis</keyword>
<evidence type="ECO:0000256" key="10">
    <source>
        <dbReference type="SAM" id="Phobius"/>
    </source>
</evidence>
<evidence type="ECO:0000256" key="6">
    <source>
        <dbReference type="ARBA" id="ARBA00022984"/>
    </source>
</evidence>
<dbReference type="GO" id="GO:0071555">
    <property type="term" value="P:cell wall organization"/>
    <property type="evidence" value="ECO:0007669"/>
    <property type="project" value="TreeGrafter"/>
</dbReference>
<proteinExistence type="predicted"/>
<evidence type="ECO:0000256" key="9">
    <source>
        <dbReference type="ARBA" id="ARBA00023316"/>
    </source>
</evidence>
<evidence type="ECO:0000256" key="8">
    <source>
        <dbReference type="ARBA" id="ARBA00023136"/>
    </source>
</evidence>
<organism evidence="13 14">
    <name type="scientific">Candidatus Woesebacteria bacterium GW2011_GWA1_39_8</name>
    <dbReference type="NCBI Taxonomy" id="1618552"/>
    <lineage>
        <taxon>Bacteria</taxon>
        <taxon>Candidatus Woeseibacteriota</taxon>
    </lineage>
</organism>
<dbReference type="SUPFAM" id="SSF56601">
    <property type="entry name" value="beta-lactamase/transpeptidase-like"/>
    <property type="match status" value="1"/>
</dbReference>
<keyword evidence="8 10" id="KW-0472">Membrane</keyword>
<dbReference type="InterPro" id="IPR001460">
    <property type="entry name" value="PCN-bd_Tpept"/>
</dbReference>
<feature type="domain" description="Penicillin-binding protein dimerisation" evidence="12">
    <location>
        <begin position="96"/>
        <end position="184"/>
    </location>
</feature>
<comment type="caution">
    <text evidence="13">The sequence shown here is derived from an EMBL/GenBank/DDBJ whole genome shotgun (WGS) entry which is preliminary data.</text>
</comment>
<dbReference type="GO" id="GO:0005886">
    <property type="term" value="C:plasma membrane"/>
    <property type="evidence" value="ECO:0007669"/>
    <property type="project" value="TreeGrafter"/>
</dbReference>
<dbReference type="Pfam" id="PF00905">
    <property type="entry name" value="Transpeptidase"/>
    <property type="match status" value="1"/>
</dbReference>
<feature type="transmembrane region" description="Helical" evidence="10">
    <location>
        <begin position="12"/>
        <end position="33"/>
    </location>
</feature>
<dbReference type="InterPro" id="IPR012338">
    <property type="entry name" value="Beta-lactam/transpept-like"/>
</dbReference>
<dbReference type="SUPFAM" id="SSF56519">
    <property type="entry name" value="Penicillin binding protein dimerisation domain"/>
    <property type="match status" value="1"/>
</dbReference>
<evidence type="ECO:0000256" key="1">
    <source>
        <dbReference type="ARBA" id="ARBA00004167"/>
    </source>
</evidence>
<dbReference type="Pfam" id="PF03717">
    <property type="entry name" value="PBP_dimer"/>
    <property type="match status" value="1"/>
</dbReference>
<evidence type="ECO:0000256" key="5">
    <source>
        <dbReference type="ARBA" id="ARBA00022960"/>
    </source>
</evidence>
<evidence type="ECO:0000256" key="3">
    <source>
        <dbReference type="ARBA" id="ARBA00022475"/>
    </source>
</evidence>
<dbReference type="EMBL" id="LBXL01000057">
    <property type="protein sequence ID" value="KKR28109.1"/>
    <property type="molecule type" value="Genomic_DNA"/>
</dbReference>
<dbReference type="GO" id="GO:0008658">
    <property type="term" value="F:penicillin binding"/>
    <property type="evidence" value="ECO:0007669"/>
    <property type="project" value="InterPro"/>
</dbReference>
<evidence type="ECO:0000256" key="2">
    <source>
        <dbReference type="ARBA" id="ARBA00004236"/>
    </source>
</evidence>
<evidence type="ECO:0000256" key="4">
    <source>
        <dbReference type="ARBA" id="ARBA00022692"/>
    </source>
</evidence>
<dbReference type="InterPro" id="IPR005311">
    <property type="entry name" value="PBP_dimer"/>
</dbReference>